<dbReference type="KEGG" id="ddd:Dda3937_04462"/>
<dbReference type="HOGENOM" id="CLU_1755928_0_0_6"/>
<gene>
    <name evidence="2" type="ordered locus">Dda3937_04462</name>
</gene>
<evidence type="ECO:0000313" key="3">
    <source>
        <dbReference type="Proteomes" id="UP000006859"/>
    </source>
</evidence>
<dbReference type="AlphaFoldDB" id="E0SK15"/>
<dbReference type="Gene3D" id="3.30.160.390">
    <property type="entry name" value="Integrase, DNA-binding domain"/>
    <property type="match status" value="1"/>
</dbReference>
<proteinExistence type="predicted"/>
<reference evidence="2 3" key="1">
    <citation type="journal article" date="2011" name="J. Bacteriol.">
        <title>Genome sequence of the plant-pathogenic bacterium Dickeya dadantii 3937.</title>
        <authorList>
            <person name="Glasner J.D."/>
            <person name="Yang C.H."/>
            <person name="Reverchon S."/>
            <person name="Hugouvieux-Cotte-Pattat N."/>
            <person name="Condemine G."/>
            <person name="Bohin J.P."/>
            <person name="Van Gijsegem F."/>
            <person name="Yang S."/>
            <person name="Franza T."/>
            <person name="Expert D."/>
            <person name="Plunkett G. III"/>
            <person name="San Francisco M.J."/>
            <person name="Charkowski A.O."/>
            <person name="Py B."/>
            <person name="Bell K."/>
            <person name="Rauscher L."/>
            <person name="Rodriguez-Palenzuela P."/>
            <person name="Toussaint A."/>
            <person name="Holeva M.C."/>
            <person name="He S.Y."/>
            <person name="Douet V."/>
            <person name="Boccara M."/>
            <person name="Blanco C."/>
            <person name="Toth I."/>
            <person name="Anderson B.D."/>
            <person name="Biehl B.S."/>
            <person name="Mau B."/>
            <person name="Flynn S.M."/>
            <person name="Barras F."/>
            <person name="Lindeberg M."/>
            <person name="Birch P.R."/>
            <person name="Tsuyumu S."/>
            <person name="Shi X."/>
            <person name="Hibbing M."/>
            <person name="Yap M.N."/>
            <person name="Carpentier M."/>
            <person name="Dassa E."/>
            <person name="Umehara M."/>
            <person name="Kim J.F."/>
            <person name="Rusch M."/>
            <person name="Soni P."/>
            <person name="Mayhew G.F."/>
            <person name="Fouts D.E."/>
            <person name="Gill S.R."/>
            <person name="Blattner F.R."/>
            <person name="Keen N.T."/>
            <person name="Perna N.T."/>
        </authorList>
    </citation>
    <scope>NUCLEOTIDE SEQUENCE [LARGE SCALE GENOMIC DNA]</scope>
    <source>
        <strain evidence="2 3">3937</strain>
    </source>
</reference>
<organism evidence="2 3">
    <name type="scientific">Dickeya dadantii (strain 3937)</name>
    <name type="common">Erwinia chrysanthemi (strain 3937)</name>
    <dbReference type="NCBI Taxonomy" id="198628"/>
    <lineage>
        <taxon>Bacteria</taxon>
        <taxon>Pseudomonadati</taxon>
        <taxon>Pseudomonadota</taxon>
        <taxon>Gammaproteobacteria</taxon>
        <taxon>Enterobacterales</taxon>
        <taxon>Pectobacteriaceae</taxon>
        <taxon>Dickeya</taxon>
    </lineage>
</organism>
<dbReference type="Proteomes" id="UP000006859">
    <property type="component" value="Chromosome"/>
</dbReference>
<dbReference type="STRING" id="198628.Dda3937_04462"/>
<dbReference type="InterPro" id="IPR025166">
    <property type="entry name" value="Integrase_DNA_bind_dom"/>
</dbReference>
<dbReference type="Pfam" id="PF13356">
    <property type="entry name" value="Arm-DNA-bind_3"/>
    <property type="match status" value="1"/>
</dbReference>
<keyword evidence="3" id="KW-1185">Reference proteome</keyword>
<feature type="domain" description="Integrase DNA-binding" evidence="1">
    <location>
        <begin position="92"/>
        <end position="135"/>
    </location>
</feature>
<evidence type="ECO:0000259" key="1">
    <source>
        <dbReference type="Pfam" id="PF13356"/>
    </source>
</evidence>
<name>E0SK15_DICD3</name>
<protein>
    <submittedName>
        <fullName evidence="2">Integrase</fullName>
    </submittedName>
</protein>
<dbReference type="EMBL" id="CP002038">
    <property type="protein sequence ID" value="ADM96761.1"/>
    <property type="molecule type" value="Genomic_DNA"/>
</dbReference>
<dbReference type="InterPro" id="IPR038488">
    <property type="entry name" value="Integrase_DNA-bd_sf"/>
</dbReference>
<sequence length="148" mass="16614">MLFKSRTLHRTTFDDSLLRSSPYGPARAPRCSTPAALVRVRAPLNLKNPPTRRVFAFQRSNYPRDMPTALIYPFVPRKFGANFSSAYGVTLIRKLTAKPLAKSYKLTDSQGPYLTVSSSGAKLWYFRYRFGGKDSLHSFLLVGAGFSL</sequence>
<accession>E0SK15</accession>
<evidence type="ECO:0000313" key="2">
    <source>
        <dbReference type="EMBL" id="ADM96761.1"/>
    </source>
</evidence>
<dbReference type="eggNOG" id="COG0582">
    <property type="taxonomic scope" value="Bacteria"/>
</dbReference>